<dbReference type="NCBIfam" id="NF033157">
    <property type="entry name" value="SWFGD_domain"/>
    <property type="match status" value="1"/>
</dbReference>
<evidence type="ECO:0000256" key="1">
    <source>
        <dbReference type="SAM" id="MobiDB-lite"/>
    </source>
</evidence>
<reference evidence="3 4" key="1">
    <citation type="journal article" date="2010" name="J. Bacteriol.">
        <title>Genome sequences of Oceanicola granulosus HTCC2516(T) and Oceanicola batsensis HTCC2597(TDelta).</title>
        <authorList>
            <person name="Thrash J.C."/>
            <person name="Cho J.C."/>
            <person name="Vergin K.L."/>
            <person name="Giovannoni S.J."/>
        </authorList>
    </citation>
    <scope>NUCLEOTIDE SEQUENCE [LARGE SCALE GENOMIC DNA]</scope>
    <source>
        <strain evidence="4">ATCC BAA-863 / DSM 15984 / KCTC 12145 / HTCC2597</strain>
    </source>
</reference>
<sequence length="194" mass="21926">MTEEEAREEMARRHRESGRSPYTRGGRRSWMDQMAYGQAPMFGSYGWPFMPPAYPEEAYGAYAGPFPAGHPREQMAFRNDPGSRGRDFFDKAGDEVASWFGDDAAEARREADHRGRGPKGYIRSDARIEEDIHDRLTDDPYIDAREISVSVKDREITLDGTVDSRRAKRHAEDCADSVSGVTHVQNNLRVQPAA</sequence>
<dbReference type="Proteomes" id="UP000004318">
    <property type="component" value="Unassembled WGS sequence"/>
</dbReference>
<gene>
    <name evidence="3" type="ORF">OB2597_01642</name>
</gene>
<dbReference type="InterPro" id="IPR014004">
    <property type="entry name" value="Transpt-assoc_nodulatn_dom_bac"/>
</dbReference>
<dbReference type="eggNOG" id="COG2823">
    <property type="taxonomic scope" value="Bacteria"/>
</dbReference>
<dbReference type="STRING" id="252305.OB2597_01642"/>
<keyword evidence="4" id="KW-1185">Reference proteome</keyword>
<evidence type="ECO:0000259" key="2">
    <source>
        <dbReference type="PROSITE" id="PS50914"/>
    </source>
</evidence>
<dbReference type="InterPro" id="IPR007055">
    <property type="entry name" value="BON_dom"/>
</dbReference>
<dbReference type="PANTHER" id="PTHR34606">
    <property type="entry name" value="BON DOMAIN-CONTAINING PROTEIN"/>
    <property type="match status" value="1"/>
</dbReference>
<dbReference type="AlphaFoldDB" id="A3TWS2"/>
<feature type="domain" description="BON" evidence="2">
    <location>
        <begin position="124"/>
        <end position="192"/>
    </location>
</feature>
<feature type="region of interest" description="Disordered" evidence="1">
    <location>
        <begin position="1"/>
        <end position="29"/>
    </location>
</feature>
<dbReference type="SMART" id="SM00749">
    <property type="entry name" value="BON"/>
    <property type="match status" value="1"/>
</dbReference>
<dbReference type="PROSITE" id="PS50914">
    <property type="entry name" value="BON"/>
    <property type="match status" value="1"/>
</dbReference>
<proteinExistence type="predicted"/>
<dbReference type="InterPro" id="IPR047800">
    <property type="entry name" value="SWFGD_dom"/>
</dbReference>
<dbReference type="InterPro" id="IPR051686">
    <property type="entry name" value="Lipoprotein_DolP"/>
</dbReference>
<name>A3TWS2_PSEBH</name>
<accession>A3TWS2</accession>
<dbReference type="EMBL" id="AAMO01000004">
    <property type="protein sequence ID" value="EAQ03282.1"/>
    <property type="molecule type" value="Genomic_DNA"/>
</dbReference>
<dbReference type="Gene3D" id="3.30.1340.30">
    <property type="match status" value="1"/>
</dbReference>
<dbReference type="PANTHER" id="PTHR34606:SF15">
    <property type="entry name" value="BON DOMAIN-CONTAINING PROTEIN"/>
    <property type="match status" value="1"/>
</dbReference>
<comment type="caution">
    <text evidence="3">The sequence shown here is derived from an EMBL/GenBank/DDBJ whole genome shotgun (WGS) entry which is preliminary data.</text>
</comment>
<protein>
    <recommendedName>
        <fullName evidence="2">BON domain-containing protein</fullName>
    </recommendedName>
</protein>
<evidence type="ECO:0000313" key="4">
    <source>
        <dbReference type="Proteomes" id="UP000004318"/>
    </source>
</evidence>
<organism evidence="3 4">
    <name type="scientific">Pseudooceanicola batsensis (strain ATCC BAA-863 / DSM 15984 / KCTC 12145 / HTCC2597)</name>
    <name type="common">Oceanicola batsensis</name>
    <dbReference type="NCBI Taxonomy" id="252305"/>
    <lineage>
        <taxon>Bacteria</taxon>
        <taxon>Pseudomonadati</taxon>
        <taxon>Pseudomonadota</taxon>
        <taxon>Alphaproteobacteria</taxon>
        <taxon>Rhodobacterales</taxon>
        <taxon>Paracoccaceae</taxon>
        <taxon>Pseudooceanicola</taxon>
    </lineage>
</organism>
<evidence type="ECO:0000313" key="3">
    <source>
        <dbReference type="EMBL" id="EAQ03282.1"/>
    </source>
</evidence>
<dbReference type="Pfam" id="PF04972">
    <property type="entry name" value="BON"/>
    <property type="match status" value="1"/>
</dbReference>
<dbReference type="HOGENOM" id="CLU_085056_1_0_5"/>